<name>A0AAQ5YPG2_AMPOC</name>
<dbReference type="PROSITE" id="PS50104">
    <property type="entry name" value="TIR"/>
    <property type="match status" value="1"/>
</dbReference>
<sequence>MASFISTLLFLFLMGGASPAGGQSSELTEPMCYDWGESSEAGVSVLEGESGWLSCPLFSHPSVYNYTSTQSAGHTLFWYRLLQGQDLEEPITSSSRLSKDRERLWLQPATSDDTGQYICMLRNKSSCSKIAMRLTVLRPDQVVRGVDCEPPVAVAATSEYIGLQGGKRLDCPDLQDAAKMADGEPTVTWYHVRRELSMCRQYPFWNNERQQNGASLRFYVMLDSYQGLYFCTVHYQRRGKTLNFTRSINVTAIYPPTVPKYPSILRPPKDLVSTVKPGSKVRLNCTGHFPIIRPDAVPEIWWTVDGKTLDKLADQRFSQTTRQVDYDRGDRFIENVLLIQDFQSEDLNKEFNCSVKNERGFETRRVQLREDVWLPSVELGCGLGVTLLLMLLLFVVYHVFWLELLLLYRSWFGTDERHTDDKEYDVYISYARNSEEEQFVLSTLRRVLENELGYSVCIFDRDSLPGGNLSDSILHSMQRSRRLLFVLSPDFLAEKSFSLLECRLGLYLQHGHQGSIVAVVFRSVSKLPCVEVAQLRQATVSSVTWRGVRSEPRWSRFWLRLRLALPVRPLALGRRLIDSTSSHSDLAAMALQRAQGIHNQRANQSRRNSRTSTNQSRRDRKAPPRGRGSMRRAGTCRGEGRQHSRRCSGCAGFMDQLEDRGVELTMEVSRDRTEIPEADPAPLPDVASDLETDSAVQAGHQDDAGDQQEIGSRTSEEMVMSSGKGEELVVTPPPTTNPN</sequence>
<feature type="domain" description="Ig-like" evidence="16">
    <location>
        <begin position="30"/>
        <end position="135"/>
    </location>
</feature>
<dbReference type="GO" id="GO:0016787">
    <property type="term" value="F:hydrolase activity"/>
    <property type="evidence" value="ECO:0007669"/>
    <property type="project" value="UniProtKB-KW"/>
</dbReference>
<organism evidence="17 18">
    <name type="scientific">Amphiprion ocellaris</name>
    <name type="common">Clown anemonefish</name>
    <dbReference type="NCBI Taxonomy" id="80972"/>
    <lineage>
        <taxon>Eukaryota</taxon>
        <taxon>Metazoa</taxon>
        <taxon>Chordata</taxon>
        <taxon>Craniata</taxon>
        <taxon>Vertebrata</taxon>
        <taxon>Euteleostomi</taxon>
        <taxon>Actinopterygii</taxon>
        <taxon>Neopterygii</taxon>
        <taxon>Teleostei</taxon>
        <taxon>Neoteleostei</taxon>
        <taxon>Acanthomorphata</taxon>
        <taxon>Ovalentaria</taxon>
        <taxon>Pomacentridae</taxon>
        <taxon>Amphiprion</taxon>
    </lineage>
</organism>
<dbReference type="GO" id="GO:0016020">
    <property type="term" value="C:membrane"/>
    <property type="evidence" value="ECO:0007669"/>
    <property type="project" value="UniProtKB-SubCell"/>
</dbReference>
<keyword evidence="8" id="KW-0472">Membrane</keyword>
<evidence type="ECO:0000256" key="6">
    <source>
        <dbReference type="ARBA" id="ARBA00022989"/>
    </source>
</evidence>
<evidence type="ECO:0000256" key="7">
    <source>
        <dbReference type="ARBA" id="ARBA00023027"/>
    </source>
</evidence>
<dbReference type="PANTHER" id="PTHR11890:SF20">
    <property type="entry name" value="INTERLEUKIN-1 RECEPTOR ACCESSORY PROTEIN"/>
    <property type="match status" value="1"/>
</dbReference>
<evidence type="ECO:0000256" key="11">
    <source>
        <dbReference type="ARBA" id="ARBA00023180"/>
    </source>
</evidence>
<reference evidence="17" key="3">
    <citation type="submission" date="2025-09" db="UniProtKB">
        <authorList>
            <consortium name="Ensembl"/>
        </authorList>
    </citation>
    <scope>IDENTIFICATION</scope>
</reference>
<keyword evidence="7" id="KW-0520">NAD</keyword>
<dbReference type="Pfam" id="PF18452">
    <property type="entry name" value="Ig_6"/>
    <property type="match status" value="1"/>
</dbReference>
<feature type="compositionally biased region" description="Basic residues" evidence="13">
    <location>
        <begin position="618"/>
        <end position="630"/>
    </location>
</feature>
<feature type="compositionally biased region" description="Low complexity" evidence="13">
    <location>
        <begin position="599"/>
        <end position="615"/>
    </location>
</feature>
<dbReference type="Proteomes" id="UP001501940">
    <property type="component" value="Chromosome 7"/>
</dbReference>
<keyword evidence="18" id="KW-1185">Reference proteome</keyword>
<dbReference type="Gene3D" id="3.40.50.10140">
    <property type="entry name" value="Toll/interleukin-1 receptor homology (TIR) domain"/>
    <property type="match status" value="1"/>
</dbReference>
<evidence type="ECO:0000256" key="9">
    <source>
        <dbReference type="ARBA" id="ARBA00023157"/>
    </source>
</evidence>
<evidence type="ECO:0000256" key="12">
    <source>
        <dbReference type="ARBA" id="ARBA00023319"/>
    </source>
</evidence>
<keyword evidence="3 14" id="KW-0732">Signal</keyword>
<dbReference type="Ensembl" id="ENSAOCT00000040566.1">
    <property type="protein sequence ID" value="ENSAOCP00000054732.1"/>
    <property type="gene ID" value="ENSAOCG00000015687.2"/>
</dbReference>
<dbReference type="InterPro" id="IPR000157">
    <property type="entry name" value="TIR_dom"/>
</dbReference>
<evidence type="ECO:0000313" key="18">
    <source>
        <dbReference type="Proteomes" id="UP001501940"/>
    </source>
</evidence>
<comment type="similarity">
    <text evidence="2">Belongs to the interleukin-1 receptor family.</text>
</comment>
<evidence type="ECO:0008006" key="19">
    <source>
        <dbReference type="Google" id="ProtNLM"/>
    </source>
</evidence>
<evidence type="ECO:0000256" key="3">
    <source>
        <dbReference type="ARBA" id="ARBA00022729"/>
    </source>
</evidence>
<dbReference type="Gene3D" id="2.60.40.10">
    <property type="entry name" value="Immunoglobulins"/>
    <property type="match status" value="3"/>
</dbReference>
<gene>
    <name evidence="17" type="primary">IL1RAP</name>
</gene>
<keyword evidence="11" id="KW-0325">Glycoprotein</keyword>
<comment type="subcellular location">
    <subcellularLocation>
        <location evidence="1">Membrane</location>
        <topology evidence="1">Single-pass type I membrane protein</topology>
    </subcellularLocation>
</comment>
<dbReference type="InterPro" id="IPR035897">
    <property type="entry name" value="Toll_tir_struct_dom_sf"/>
</dbReference>
<dbReference type="SMART" id="SM00255">
    <property type="entry name" value="TIR"/>
    <property type="match status" value="1"/>
</dbReference>
<evidence type="ECO:0000256" key="13">
    <source>
        <dbReference type="SAM" id="MobiDB-lite"/>
    </source>
</evidence>
<evidence type="ECO:0000256" key="8">
    <source>
        <dbReference type="ARBA" id="ARBA00023136"/>
    </source>
</evidence>
<dbReference type="PANTHER" id="PTHR11890">
    <property type="entry name" value="INTERLEUKIN-1 RECEPTOR FAMILY MEMBER"/>
    <property type="match status" value="1"/>
</dbReference>
<protein>
    <recommendedName>
        <fullName evidence="19">Interleukin 1 receptor accessory protein</fullName>
    </recommendedName>
</protein>
<feature type="domain" description="TIR" evidence="15">
    <location>
        <begin position="422"/>
        <end position="565"/>
    </location>
</feature>
<reference evidence="17" key="2">
    <citation type="submission" date="2025-08" db="UniProtKB">
        <authorList>
            <consortium name="Ensembl"/>
        </authorList>
    </citation>
    <scope>IDENTIFICATION</scope>
</reference>
<dbReference type="SUPFAM" id="SSF52200">
    <property type="entry name" value="Toll/Interleukin receptor TIR domain"/>
    <property type="match status" value="1"/>
</dbReference>
<dbReference type="InterPro" id="IPR015621">
    <property type="entry name" value="IL-1_rcpt_fam"/>
</dbReference>
<keyword evidence="12" id="KW-0393">Immunoglobulin domain</keyword>
<keyword evidence="9" id="KW-1015">Disulfide bond</keyword>
<accession>A0AAQ5YPG2</accession>
<dbReference type="GO" id="GO:0007165">
    <property type="term" value="P:signal transduction"/>
    <property type="evidence" value="ECO:0007669"/>
    <property type="project" value="InterPro"/>
</dbReference>
<keyword evidence="6" id="KW-0812">Transmembrane</keyword>
<dbReference type="InterPro" id="IPR041416">
    <property type="entry name" value="IL-1RAcP-like_ig"/>
</dbReference>
<dbReference type="InterPro" id="IPR003599">
    <property type="entry name" value="Ig_sub"/>
</dbReference>
<feature type="domain" description="Ig-like" evidence="16">
    <location>
        <begin position="150"/>
        <end position="249"/>
    </location>
</feature>
<keyword evidence="4" id="KW-0677">Repeat</keyword>
<feature type="region of interest" description="Disordered" evidence="13">
    <location>
        <begin position="597"/>
        <end position="647"/>
    </location>
</feature>
<feature type="region of interest" description="Disordered" evidence="13">
    <location>
        <begin position="672"/>
        <end position="739"/>
    </location>
</feature>
<dbReference type="InterPro" id="IPR036179">
    <property type="entry name" value="Ig-like_dom_sf"/>
</dbReference>
<feature type="domain" description="Ig-like" evidence="16">
    <location>
        <begin position="262"/>
        <end position="369"/>
    </location>
</feature>
<keyword evidence="5" id="KW-0378">Hydrolase</keyword>
<dbReference type="Pfam" id="PF01582">
    <property type="entry name" value="TIR"/>
    <property type="match status" value="1"/>
</dbReference>
<dbReference type="InterPro" id="IPR013783">
    <property type="entry name" value="Ig-like_fold"/>
</dbReference>
<evidence type="ECO:0000256" key="5">
    <source>
        <dbReference type="ARBA" id="ARBA00022801"/>
    </source>
</evidence>
<dbReference type="SMART" id="SM00409">
    <property type="entry name" value="IG"/>
    <property type="match status" value="3"/>
</dbReference>
<evidence type="ECO:0000259" key="16">
    <source>
        <dbReference type="PROSITE" id="PS50835"/>
    </source>
</evidence>
<feature type="signal peptide" evidence="14">
    <location>
        <begin position="1"/>
        <end position="22"/>
    </location>
</feature>
<evidence type="ECO:0000259" key="15">
    <source>
        <dbReference type="PROSITE" id="PS50104"/>
    </source>
</evidence>
<keyword evidence="6" id="KW-1133">Transmembrane helix</keyword>
<dbReference type="PRINTS" id="PR01537">
    <property type="entry name" value="INTRLKN1R1F"/>
</dbReference>
<evidence type="ECO:0000313" key="17">
    <source>
        <dbReference type="Ensembl" id="ENSAOCP00000054732.1"/>
    </source>
</evidence>
<feature type="chain" id="PRO_5043714461" description="Interleukin 1 receptor accessory protein" evidence="14">
    <location>
        <begin position="23"/>
        <end position="739"/>
    </location>
</feature>
<dbReference type="PROSITE" id="PS50835">
    <property type="entry name" value="IG_LIKE"/>
    <property type="match status" value="3"/>
</dbReference>
<dbReference type="SUPFAM" id="SSF48726">
    <property type="entry name" value="Immunoglobulin"/>
    <property type="match status" value="3"/>
</dbReference>
<reference evidence="17 18" key="1">
    <citation type="submission" date="2022-01" db="EMBL/GenBank/DDBJ databases">
        <title>A chromosome-scale genome assembly of the false clownfish, Amphiprion ocellaris.</title>
        <authorList>
            <person name="Ryu T."/>
        </authorList>
    </citation>
    <scope>NUCLEOTIDE SEQUENCE [LARGE SCALE GENOMIC DNA]</scope>
</reference>
<keyword evidence="10" id="KW-0675">Receptor</keyword>
<dbReference type="InterPro" id="IPR007110">
    <property type="entry name" value="Ig-like_dom"/>
</dbReference>
<dbReference type="GeneTree" id="ENSGT01150000286976"/>
<evidence type="ECO:0000256" key="10">
    <source>
        <dbReference type="ARBA" id="ARBA00023170"/>
    </source>
</evidence>
<evidence type="ECO:0000256" key="4">
    <source>
        <dbReference type="ARBA" id="ARBA00022737"/>
    </source>
</evidence>
<proteinExistence type="inferred from homology"/>
<evidence type="ECO:0000256" key="1">
    <source>
        <dbReference type="ARBA" id="ARBA00004479"/>
    </source>
</evidence>
<dbReference type="AlphaFoldDB" id="A0AAQ5YPG2"/>
<evidence type="ECO:0000256" key="14">
    <source>
        <dbReference type="SAM" id="SignalP"/>
    </source>
</evidence>
<evidence type="ECO:0000256" key="2">
    <source>
        <dbReference type="ARBA" id="ARBA00009752"/>
    </source>
</evidence>